<evidence type="ECO:0000313" key="3">
    <source>
        <dbReference type="EMBL" id="KAA2285505.1"/>
    </source>
</evidence>
<keyword evidence="4" id="KW-1185">Reference proteome</keyword>
<feature type="transmembrane region" description="Helical" evidence="1">
    <location>
        <begin position="12"/>
        <end position="36"/>
    </location>
</feature>
<name>A0A5B2ZC66_9GAMM</name>
<feature type="domain" description="DUF4190" evidence="2">
    <location>
        <begin position="11"/>
        <end position="74"/>
    </location>
</feature>
<accession>A0A5B2ZC66</accession>
<evidence type="ECO:0000313" key="4">
    <source>
        <dbReference type="Proteomes" id="UP000322165"/>
    </source>
</evidence>
<keyword evidence="1" id="KW-0812">Transmembrane</keyword>
<comment type="caution">
    <text evidence="3">The sequence shown here is derived from an EMBL/GenBank/DDBJ whole genome shotgun (WGS) entry which is preliminary data.</text>
</comment>
<dbReference type="AlphaFoldDB" id="A0A5B2ZC66"/>
<organism evidence="3 4">
    <name type="scientific">Arenimonas fontis</name>
    <dbReference type="NCBI Taxonomy" id="2608255"/>
    <lineage>
        <taxon>Bacteria</taxon>
        <taxon>Pseudomonadati</taxon>
        <taxon>Pseudomonadota</taxon>
        <taxon>Gammaproteobacteria</taxon>
        <taxon>Lysobacterales</taxon>
        <taxon>Lysobacteraceae</taxon>
        <taxon>Arenimonas</taxon>
    </lineage>
</organism>
<evidence type="ECO:0000256" key="1">
    <source>
        <dbReference type="SAM" id="Phobius"/>
    </source>
</evidence>
<feature type="transmembrane region" description="Helical" evidence="1">
    <location>
        <begin position="73"/>
        <end position="96"/>
    </location>
</feature>
<sequence>MNMPVRPTSGLAVTSLVAGILGWIMLPVLASLVAVVTGHMARSEIRRANGAIEGDGMALAGLILGWINLGLVVAVILFFVLFLGGLAALAAFLGVAGSA</sequence>
<dbReference type="EMBL" id="VUOD01000002">
    <property type="protein sequence ID" value="KAA2285505.1"/>
    <property type="molecule type" value="Genomic_DNA"/>
</dbReference>
<reference evidence="3 4" key="1">
    <citation type="submission" date="2019-09" db="EMBL/GenBank/DDBJ databases">
        <title>Arenimonas chukotkensis sp. nov., a bacterium isolated from Chukotka hot spring, Arctic region, Russia.</title>
        <authorList>
            <person name="Zayulina K.S."/>
            <person name="Prokofeva M.I."/>
            <person name="Elcheninov A.G."/>
            <person name="Novikov A."/>
            <person name="Kochetkova T.V."/>
            <person name="Kublanov I.V."/>
        </authorList>
    </citation>
    <scope>NUCLEOTIDE SEQUENCE [LARGE SCALE GENOMIC DNA]</scope>
    <source>
        <strain evidence="3 4">3729k</strain>
    </source>
</reference>
<dbReference type="RefSeq" id="WP_149859607.1">
    <property type="nucleotide sequence ID" value="NZ_VUOD01000002.1"/>
</dbReference>
<dbReference type="Pfam" id="PF13828">
    <property type="entry name" value="DUF4190"/>
    <property type="match status" value="1"/>
</dbReference>
<reference evidence="3 4" key="2">
    <citation type="submission" date="2019-09" db="EMBL/GenBank/DDBJ databases">
        <authorList>
            <person name="Mazur A."/>
        </authorList>
    </citation>
    <scope>NUCLEOTIDE SEQUENCE [LARGE SCALE GENOMIC DNA]</scope>
    <source>
        <strain evidence="3 4">3729k</strain>
    </source>
</reference>
<dbReference type="Proteomes" id="UP000322165">
    <property type="component" value="Unassembled WGS sequence"/>
</dbReference>
<protein>
    <submittedName>
        <fullName evidence="3">DUF4190 domain-containing protein</fullName>
    </submittedName>
</protein>
<proteinExistence type="predicted"/>
<evidence type="ECO:0000259" key="2">
    <source>
        <dbReference type="Pfam" id="PF13828"/>
    </source>
</evidence>
<keyword evidence="1" id="KW-1133">Transmembrane helix</keyword>
<gene>
    <name evidence="3" type="ORF">F0415_02380</name>
</gene>
<dbReference type="InterPro" id="IPR025241">
    <property type="entry name" value="DUF4190"/>
</dbReference>
<keyword evidence="1" id="KW-0472">Membrane</keyword>